<sequence>MITVEESKTTETVLEVVEGLQFDRGYLSPYFVTDPATMESVLEDAYVLACDLKLNAIKSVLPLLEQFAKAGKPVLFIAEEIEGEALATLIVNQIRGVLKCCAVKAPASASAARRCCRTSRS</sequence>
<dbReference type="InterPro" id="IPR027410">
    <property type="entry name" value="TCP-1-like_intermed_sf"/>
</dbReference>
<dbReference type="FunFam" id="3.50.7.10:FF:000001">
    <property type="entry name" value="60 kDa chaperonin"/>
    <property type="match status" value="1"/>
</dbReference>
<comment type="caution">
    <text evidence="3">The sequence shown here is derived from an EMBL/GenBank/DDBJ whole genome shotgun (WGS) entry which is preliminary data.</text>
</comment>
<proteinExistence type="inferred from homology"/>
<evidence type="ECO:0000256" key="2">
    <source>
        <dbReference type="ARBA" id="ARBA00023186"/>
    </source>
</evidence>
<dbReference type="GO" id="GO:0042026">
    <property type="term" value="P:protein refolding"/>
    <property type="evidence" value="ECO:0007669"/>
    <property type="project" value="InterPro"/>
</dbReference>
<dbReference type="EMBL" id="AUZX01010247">
    <property type="protein sequence ID" value="EQD48652.1"/>
    <property type="molecule type" value="Genomic_DNA"/>
</dbReference>
<dbReference type="InterPro" id="IPR027409">
    <property type="entry name" value="GroEL-like_apical_dom_sf"/>
</dbReference>
<dbReference type="Gene3D" id="3.30.260.10">
    <property type="entry name" value="TCP-1-like chaperonin intermediate domain"/>
    <property type="match status" value="1"/>
</dbReference>
<dbReference type="InterPro" id="IPR001844">
    <property type="entry name" value="Cpn60/GroEL"/>
</dbReference>
<reference evidence="3" key="2">
    <citation type="journal article" date="2014" name="ISME J.">
        <title>Microbial stratification in low pH oxic and suboxic macroscopic growths along an acid mine drainage.</title>
        <authorList>
            <person name="Mendez-Garcia C."/>
            <person name="Mesa V."/>
            <person name="Sprenger R.R."/>
            <person name="Richter M."/>
            <person name="Diez M.S."/>
            <person name="Solano J."/>
            <person name="Bargiela R."/>
            <person name="Golyshina O.V."/>
            <person name="Manteca A."/>
            <person name="Ramos J.L."/>
            <person name="Gallego J.R."/>
            <person name="Llorente I."/>
            <person name="Martins Dos Santos V.A."/>
            <person name="Jensen O.N."/>
            <person name="Pelaez A.I."/>
            <person name="Sanchez J."/>
            <person name="Ferrer M."/>
        </authorList>
    </citation>
    <scope>NUCLEOTIDE SEQUENCE</scope>
</reference>
<dbReference type="AlphaFoldDB" id="T0ZVM2"/>
<dbReference type="GO" id="GO:0140662">
    <property type="term" value="F:ATP-dependent protein folding chaperone"/>
    <property type="evidence" value="ECO:0007669"/>
    <property type="project" value="InterPro"/>
</dbReference>
<organism evidence="3">
    <name type="scientific">mine drainage metagenome</name>
    <dbReference type="NCBI Taxonomy" id="410659"/>
    <lineage>
        <taxon>unclassified sequences</taxon>
        <taxon>metagenomes</taxon>
        <taxon>ecological metagenomes</taxon>
    </lineage>
</organism>
<evidence type="ECO:0000313" key="3">
    <source>
        <dbReference type="EMBL" id="EQD48652.1"/>
    </source>
</evidence>
<name>T0ZVM2_9ZZZZ</name>
<gene>
    <name evidence="3" type="ORF">B1A_13962</name>
</gene>
<evidence type="ECO:0000256" key="1">
    <source>
        <dbReference type="ARBA" id="ARBA00006607"/>
    </source>
</evidence>
<keyword evidence="2" id="KW-0143">Chaperone</keyword>
<reference evidence="3" key="1">
    <citation type="submission" date="2013-08" db="EMBL/GenBank/DDBJ databases">
        <authorList>
            <person name="Mendez C."/>
            <person name="Richter M."/>
            <person name="Ferrer M."/>
            <person name="Sanchez J."/>
        </authorList>
    </citation>
    <scope>NUCLEOTIDE SEQUENCE</scope>
</reference>
<dbReference type="Gene3D" id="3.50.7.10">
    <property type="entry name" value="GroEL"/>
    <property type="match status" value="1"/>
</dbReference>
<protein>
    <submittedName>
        <fullName evidence="3">60 kDa chaperonin</fullName>
    </submittedName>
</protein>
<accession>T0ZVM2</accession>
<dbReference type="SUPFAM" id="SSF52029">
    <property type="entry name" value="GroEL apical domain-like"/>
    <property type="match status" value="1"/>
</dbReference>
<comment type="similarity">
    <text evidence="1">Belongs to the chaperonin (HSP60) family.</text>
</comment>
<dbReference type="PANTHER" id="PTHR45633">
    <property type="entry name" value="60 KDA HEAT SHOCK PROTEIN, MITOCHONDRIAL"/>
    <property type="match status" value="1"/>
</dbReference>